<feature type="transmembrane region" description="Helical" evidence="8">
    <location>
        <begin position="288"/>
        <end position="310"/>
    </location>
</feature>
<dbReference type="Gene3D" id="3.30.70.100">
    <property type="match status" value="1"/>
</dbReference>
<keyword evidence="4 8" id="KW-0812">Transmembrane</keyword>
<feature type="transmembrane region" description="Helical" evidence="8">
    <location>
        <begin position="127"/>
        <end position="145"/>
    </location>
</feature>
<dbReference type="EMBL" id="PYGJ01000012">
    <property type="protein sequence ID" value="PSL18106.1"/>
    <property type="molecule type" value="Genomic_DNA"/>
</dbReference>
<dbReference type="Proteomes" id="UP000240418">
    <property type="component" value="Unassembled WGS sequence"/>
</dbReference>
<evidence type="ECO:0000256" key="1">
    <source>
        <dbReference type="ARBA" id="ARBA00004651"/>
    </source>
</evidence>
<dbReference type="PANTHER" id="PTHR30460">
    <property type="entry name" value="MODERATE CONDUCTANCE MECHANOSENSITIVE CHANNEL YBIO"/>
    <property type="match status" value="1"/>
</dbReference>
<keyword evidence="3" id="KW-1003">Cell membrane</keyword>
<dbReference type="InterPro" id="IPR011066">
    <property type="entry name" value="MscS_channel_C_sf"/>
</dbReference>
<dbReference type="Gene3D" id="2.30.30.60">
    <property type="match status" value="1"/>
</dbReference>
<dbReference type="SUPFAM" id="SSF50182">
    <property type="entry name" value="Sm-like ribonucleoproteins"/>
    <property type="match status" value="1"/>
</dbReference>
<evidence type="ECO:0000256" key="6">
    <source>
        <dbReference type="ARBA" id="ARBA00023136"/>
    </source>
</evidence>
<feature type="signal peptide" evidence="9">
    <location>
        <begin position="1"/>
        <end position="23"/>
    </location>
</feature>
<feature type="transmembrane region" description="Helical" evidence="8">
    <location>
        <begin position="436"/>
        <end position="455"/>
    </location>
</feature>
<feature type="domain" description="Mechanosensitive ion channel MscS" evidence="10">
    <location>
        <begin position="566"/>
        <end position="630"/>
    </location>
</feature>
<feature type="compositionally biased region" description="Pro residues" evidence="7">
    <location>
        <begin position="758"/>
        <end position="768"/>
    </location>
</feature>
<dbReference type="RefSeq" id="WP_106609440.1">
    <property type="nucleotide sequence ID" value="NZ_PYGJ01000012.1"/>
</dbReference>
<dbReference type="GO" id="GO:0005886">
    <property type="term" value="C:plasma membrane"/>
    <property type="evidence" value="ECO:0007669"/>
    <property type="project" value="UniProtKB-SubCell"/>
</dbReference>
<feature type="region of interest" description="Disordered" evidence="7">
    <location>
        <begin position="733"/>
        <end position="768"/>
    </location>
</feature>
<organism evidence="13 14">
    <name type="scientific">Shimia abyssi</name>
    <dbReference type="NCBI Taxonomy" id="1662395"/>
    <lineage>
        <taxon>Bacteria</taxon>
        <taxon>Pseudomonadati</taxon>
        <taxon>Pseudomonadota</taxon>
        <taxon>Alphaproteobacteria</taxon>
        <taxon>Rhodobacterales</taxon>
        <taxon>Roseobacteraceae</taxon>
    </lineage>
</organism>
<sequence length="768" mass="84743">MMGFLRIALTFVVLHACAMTAQAQFAPSSASSETVAVSDPSPNDVKEFLRLLGDPTIQNWITESANTDGSLDNGSVLTLREQIDTQIERISARAQSLILAWEVLPQMPAVLQDVWDTELSHAQKVRSVTYILIFLLIGFGLEWLYRQFLRRPLLRIEQAPKDAPSQKFVGALVRAAIIFTGLAIFAVGSIGAFDSFDWHPLLEGIVLDLLVSVLLFRILTTISLFFQAPRAPELRLVPYGTKAAKFLHRLICIMAFAIVLAFALSYTLNRIVEQHGMDIDTSLATVALAQTVTLALAVLLVIWSCIWVAFRRLPVLCDMAVAPRAILFWRNFLMILVGVVFALWLSGLFSAMWAVLVIGMMVPSLKLMRAWIDHFFDQSTAALNEAHMGEAQKALDDFAAAEGEGKLLEGEPQPDVPEFADPYVATRPIVQRAARFVFIISGVVVLSSAWGVNIFDLSSDRSLVGRILEILIDSIVALLLADLVWTWAKSVIDKRIADYEPPVDGQAPGPEARMITLLPLLRTILMVTLLIMVILSVLSAAGVNIAPILAGAGIVGIAIGFGTQSLVRDIVAGIFFLIDDAFRLGEYIEVGDLMGTVEGISVRSMRIRHHRGKVHTVPYGELKSLTNHSRDWVIMKLEFRVPFDTDLQLVKKLVKKVGAELQANEHYGPSILSTLKSQGVRRMEEFNMVVGVKFMTKPGEQWLVRRDAYQKVRDIFEANGIRMAERNVKVEIEGGEHLSEEQRSAVAGAAQEAAQGPVGPPKPIPDEP</sequence>
<feature type="transmembrane region" description="Helical" evidence="8">
    <location>
        <begin position="523"/>
        <end position="542"/>
    </location>
</feature>
<dbReference type="Pfam" id="PF21082">
    <property type="entry name" value="MS_channel_3rd"/>
    <property type="match status" value="1"/>
</dbReference>
<feature type="transmembrane region" description="Helical" evidence="8">
    <location>
        <begin position="171"/>
        <end position="193"/>
    </location>
</feature>
<evidence type="ECO:0000259" key="12">
    <source>
        <dbReference type="Pfam" id="PF21088"/>
    </source>
</evidence>
<dbReference type="GO" id="GO:0008381">
    <property type="term" value="F:mechanosensitive monoatomic ion channel activity"/>
    <property type="evidence" value="ECO:0007669"/>
    <property type="project" value="InterPro"/>
</dbReference>
<dbReference type="InterPro" id="IPR045276">
    <property type="entry name" value="YbiO_bact"/>
</dbReference>
<dbReference type="Gene3D" id="1.10.287.1260">
    <property type="match status" value="1"/>
</dbReference>
<dbReference type="PANTHER" id="PTHR30460:SF0">
    <property type="entry name" value="MODERATE CONDUCTANCE MECHANOSENSITIVE CHANNEL YBIO"/>
    <property type="match status" value="1"/>
</dbReference>
<keyword evidence="5 8" id="KW-1133">Transmembrane helix</keyword>
<evidence type="ECO:0000313" key="14">
    <source>
        <dbReference type="Proteomes" id="UP000240418"/>
    </source>
</evidence>
<dbReference type="OrthoDB" id="9814206at2"/>
<keyword evidence="14" id="KW-1185">Reference proteome</keyword>
<dbReference type="InterPro" id="IPR049278">
    <property type="entry name" value="MS_channel_C"/>
</dbReference>
<evidence type="ECO:0000313" key="13">
    <source>
        <dbReference type="EMBL" id="PSL18106.1"/>
    </source>
</evidence>
<feature type="transmembrane region" description="Helical" evidence="8">
    <location>
        <begin position="467"/>
        <end position="488"/>
    </location>
</feature>
<feature type="transmembrane region" description="Helical" evidence="8">
    <location>
        <begin position="246"/>
        <end position="268"/>
    </location>
</feature>
<comment type="caution">
    <text evidence="13">The sequence shown here is derived from an EMBL/GenBank/DDBJ whole genome shotgun (WGS) entry which is preliminary data.</text>
</comment>
<evidence type="ECO:0000256" key="5">
    <source>
        <dbReference type="ARBA" id="ARBA00022989"/>
    </source>
</evidence>
<feature type="transmembrane region" description="Helical" evidence="8">
    <location>
        <begin position="205"/>
        <end position="226"/>
    </location>
</feature>
<keyword evidence="9" id="KW-0732">Signal</keyword>
<feature type="transmembrane region" description="Helical" evidence="8">
    <location>
        <begin position="548"/>
        <end position="567"/>
    </location>
</feature>
<dbReference type="Pfam" id="PF21088">
    <property type="entry name" value="MS_channel_1st"/>
    <property type="match status" value="1"/>
</dbReference>
<accession>A0A2P8F8P9</accession>
<evidence type="ECO:0000256" key="9">
    <source>
        <dbReference type="SAM" id="SignalP"/>
    </source>
</evidence>
<evidence type="ECO:0000256" key="3">
    <source>
        <dbReference type="ARBA" id="ARBA00022475"/>
    </source>
</evidence>
<evidence type="ECO:0000256" key="4">
    <source>
        <dbReference type="ARBA" id="ARBA00022692"/>
    </source>
</evidence>
<feature type="compositionally biased region" description="Basic and acidic residues" evidence="7">
    <location>
        <begin position="733"/>
        <end position="743"/>
    </location>
</feature>
<keyword evidence="6 8" id="KW-0472">Membrane</keyword>
<dbReference type="InterPro" id="IPR049142">
    <property type="entry name" value="MS_channel_1st"/>
</dbReference>
<feature type="transmembrane region" description="Helical" evidence="8">
    <location>
        <begin position="322"/>
        <end position="345"/>
    </location>
</feature>
<name>A0A2P8F8P9_9RHOB</name>
<feature type="chain" id="PRO_5015156564" evidence="9">
    <location>
        <begin position="24"/>
        <end position="768"/>
    </location>
</feature>
<comment type="subcellular location">
    <subcellularLocation>
        <location evidence="1">Cell membrane</location>
        <topology evidence="1">Multi-pass membrane protein</topology>
    </subcellularLocation>
</comment>
<gene>
    <name evidence="13" type="ORF">CLV88_11230</name>
</gene>
<dbReference type="InterPro" id="IPR010920">
    <property type="entry name" value="LSM_dom_sf"/>
</dbReference>
<evidence type="ECO:0000256" key="8">
    <source>
        <dbReference type="SAM" id="Phobius"/>
    </source>
</evidence>
<evidence type="ECO:0000259" key="10">
    <source>
        <dbReference type="Pfam" id="PF00924"/>
    </source>
</evidence>
<dbReference type="InterPro" id="IPR006685">
    <property type="entry name" value="MscS_channel_2nd"/>
</dbReference>
<evidence type="ECO:0000259" key="11">
    <source>
        <dbReference type="Pfam" id="PF21082"/>
    </source>
</evidence>
<feature type="domain" description="Mechanosensitive ion channel transmembrane helices 2/3" evidence="12">
    <location>
        <begin position="523"/>
        <end position="564"/>
    </location>
</feature>
<comment type="similarity">
    <text evidence="2">Belongs to the MscS (TC 1.A.23) family.</text>
</comment>
<dbReference type="SUPFAM" id="SSF82689">
    <property type="entry name" value="Mechanosensitive channel protein MscS (YggB), C-terminal domain"/>
    <property type="match status" value="1"/>
</dbReference>
<proteinExistence type="inferred from homology"/>
<dbReference type="InterPro" id="IPR023408">
    <property type="entry name" value="MscS_beta-dom_sf"/>
</dbReference>
<feature type="domain" description="Mechanosensitive ion channel MscS C-terminal" evidence="11">
    <location>
        <begin position="636"/>
        <end position="723"/>
    </location>
</feature>
<protein>
    <submittedName>
        <fullName evidence="13">Small-conductance mechanosensitive channel</fullName>
    </submittedName>
</protein>
<feature type="compositionally biased region" description="Low complexity" evidence="7">
    <location>
        <begin position="745"/>
        <end position="757"/>
    </location>
</feature>
<dbReference type="AlphaFoldDB" id="A0A2P8F8P9"/>
<reference evidence="13 14" key="1">
    <citation type="submission" date="2018-03" db="EMBL/GenBank/DDBJ databases">
        <title>Genomic Encyclopedia of Archaeal and Bacterial Type Strains, Phase II (KMG-II): from individual species to whole genera.</title>
        <authorList>
            <person name="Goeker M."/>
        </authorList>
    </citation>
    <scope>NUCLEOTIDE SEQUENCE [LARGE SCALE GENOMIC DNA]</scope>
    <source>
        <strain evidence="13 14">DSM 100673</strain>
    </source>
</reference>
<evidence type="ECO:0000256" key="7">
    <source>
        <dbReference type="SAM" id="MobiDB-lite"/>
    </source>
</evidence>
<dbReference type="SUPFAM" id="SSF82861">
    <property type="entry name" value="Mechanosensitive channel protein MscS (YggB), transmembrane region"/>
    <property type="match status" value="1"/>
</dbReference>
<evidence type="ECO:0000256" key="2">
    <source>
        <dbReference type="ARBA" id="ARBA00008017"/>
    </source>
</evidence>
<dbReference type="Pfam" id="PF00924">
    <property type="entry name" value="MS_channel_2nd"/>
    <property type="match status" value="1"/>
</dbReference>
<dbReference type="InterPro" id="IPR011014">
    <property type="entry name" value="MscS_channel_TM-2"/>
</dbReference>